<feature type="transmembrane region" description="Helical" evidence="6">
    <location>
        <begin position="473"/>
        <end position="491"/>
    </location>
</feature>
<evidence type="ECO:0000313" key="7">
    <source>
        <dbReference type="EMBL" id="MFD2598029.1"/>
    </source>
</evidence>
<proteinExistence type="predicted"/>
<dbReference type="EMBL" id="JBHUMA010000004">
    <property type="protein sequence ID" value="MFD2598029.1"/>
    <property type="molecule type" value="Genomic_DNA"/>
</dbReference>
<feature type="transmembrane region" description="Helical" evidence="6">
    <location>
        <begin position="123"/>
        <end position="143"/>
    </location>
</feature>
<evidence type="ECO:0000256" key="2">
    <source>
        <dbReference type="ARBA" id="ARBA00022475"/>
    </source>
</evidence>
<evidence type="ECO:0000313" key="8">
    <source>
        <dbReference type="Proteomes" id="UP001597393"/>
    </source>
</evidence>
<comment type="caution">
    <text evidence="7">The sequence shown here is derived from an EMBL/GenBank/DDBJ whole genome shotgun (WGS) entry which is preliminary data.</text>
</comment>
<keyword evidence="2" id="KW-1003">Cell membrane</keyword>
<dbReference type="RefSeq" id="WP_380867548.1">
    <property type="nucleotide sequence ID" value="NZ_JBHUMA010000004.1"/>
</dbReference>
<feature type="transmembrane region" description="Helical" evidence="6">
    <location>
        <begin position="237"/>
        <end position="257"/>
    </location>
</feature>
<organism evidence="7 8">
    <name type="scientific">Sphingobacterium corticis</name>
    <dbReference type="NCBI Taxonomy" id="1812823"/>
    <lineage>
        <taxon>Bacteria</taxon>
        <taxon>Pseudomonadati</taxon>
        <taxon>Bacteroidota</taxon>
        <taxon>Sphingobacteriia</taxon>
        <taxon>Sphingobacteriales</taxon>
        <taxon>Sphingobacteriaceae</taxon>
        <taxon>Sphingobacterium</taxon>
    </lineage>
</organism>
<evidence type="ECO:0000256" key="6">
    <source>
        <dbReference type="SAM" id="Phobius"/>
    </source>
</evidence>
<dbReference type="PANTHER" id="PTHR30250:SF11">
    <property type="entry name" value="O-ANTIGEN TRANSPORTER-RELATED"/>
    <property type="match status" value="1"/>
</dbReference>
<feature type="transmembrane region" description="Helical" evidence="6">
    <location>
        <begin position="82"/>
        <end position="103"/>
    </location>
</feature>
<feature type="transmembrane region" description="Helical" evidence="6">
    <location>
        <begin position="39"/>
        <end position="61"/>
    </location>
</feature>
<dbReference type="InterPro" id="IPR002528">
    <property type="entry name" value="MATE_fam"/>
</dbReference>
<dbReference type="Proteomes" id="UP001597393">
    <property type="component" value="Unassembled WGS sequence"/>
</dbReference>
<feature type="transmembrane region" description="Helical" evidence="6">
    <location>
        <begin position="277"/>
        <end position="298"/>
    </location>
</feature>
<reference evidence="8" key="1">
    <citation type="journal article" date="2019" name="Int. J. Syst. Evol. Microbiol.">
        <title>The Global Catalogue of Microorganisms (GCM) 10K type strain sequencing project: providing services to taxonomists for standard genome sequencing and annotation.</title>
        <authorList>
            <consortium name="The Broad Institute Genomics Platform"/>
            <consortium name="The Broad Institute Genome Sequencing Center for Infectious Disease"/>
            <person name="Wu L."/>
            <person name="Ma J."/>
        </authorList>
    </citation>
    <scope>NUCLEOTIDE SEQUENCE [LARGE SCALE GENOMIC DNA]</scope>
    <source>
        <strain evidence="8">KCTC 42248</strain>
    </source>
</reference>
<feature type="transmembrane region" description="Helical" evidence="6">
    <location>
        <begin position="392"/>
        <end position="411"/>
    </location>
</feature>
<name>A0ABW5NG06_9SPHI</name>
<evidence type="ECO:0000256" key="1">
    <source>
        <dbReference type="ARBA" id="ARBA00004651"/>
    </source>
</evidence>
<dbReference type="InterPro" id="IPR050833">
    <property type="entry name" value="Poly_Biosynth_Transport"/>
</dbReference>
<dbReference type="PANTHER" id="PTHR30250">
    <property type="entry name" value="PST FAMILY PREDICTED COLANIC ACID TRANSPORTER"/>
    <property type="match status" value="1"/>
</dbReference>
<gene>
    <name evidence="7" type="ORF">ACFSQ3_03610</name>
</gene>
<feature type="transmembrane region" description="Helical" evidence="6">
    <location>
        <begin position="155"/>
        <end position="176"/>
    </location>
</feature>
<evidence type="ECO:0000256" key="3">
    <source>
        <dbReference type="ARBA" id="ARBA00022692"/>
    </source>
</evidence>
<feature type="transmembrane region" description="Helical" evidence="6">
    <location>
        <begin position="417"/>
        <end position="438"/>
    </location>
</feature>
<feature type="transmembrane region" description="Helical" evidence="6">
    <location>
        <begin position="450"/>
        <end position="467"/>
    </location>
</feature>
<keyword evidence="8" id="KW-1185">Reference proteome</keyword>
<keyword evidence="3 6" id="KW-0812">Transmembrane</keyword>
<evidence type="ECO:0000256" key="4">
    <source>
        <dbReference type="ARBA" id="ARBA00022989"/>
    </source>
</evidence>
<feature type="transmembrane region" description="Helical" evidence="6">
    <location>
        <begin position="12"/>
        <end position="33"/>
    </location>
</feature>
<comment type="subcellular location">
    <subcellularLocation>
        <location evidence="1">Cell membrane</location>
        <topology evidence="1">Multi-pass membrane protein</topology>
    </subcellularLocation>
</comment>
<feature type="transmembrane region" description="Helical" evidence="6">
    <location>
        <begin position="203"/>
        <end position="225"/>
    </location>
</feature>
<keyword evidence="4 6" id="KW-1133">Transmembrane helix</keyword>
<dbReference type="Pfam" id="PF01554">
    <property type="entry name" value="MatE"/>
    <property type="match status" value="1"/>
</dbReference>
<evidence type="ECO:0000256" key="5">
    <source>
        <dbReference type="ARBA" id="ARBA00023136"/>
    </source>
</evidence>
<accession>A0ABW5NG06</accession>
<keyword evidence="5 6" id="KW-0472">Membrane</keyword>
<sequence>MAGVKRFLTDTIIYGLTTIVSRLLNFLLTPIFIGRLKGASAYGVFTNMYASVSMVNAVLAFGMETTFFRYLQKVEPKDKGKVYDQAFFITLCTTFLLAISVYFGQSQIAGWFSGEPSNVDYQMYVQLLAGTLIADALAVVPFAKLRAESRPIRYATIKVFNIVVTIGVNLVFLFLFPKWMLESTFWQHALEGWFRPDWVLGNIFLSNFIASASTLVLLLPQLLSLRFRLDKSLIRSMLIYSFPILVANISFIVNEHLDKMILPSLLPEEIGDRDLGIYGAVSKLAVFIALFVTAFRLGAEPFFFSYAKNENAKKTYADIMLYFVLLMIVGALGICANLEWLKYYINKPDDPIQQAIYWSGLTIVPVLLFNNVLLGIYMNLSIWYKLTDQTRYGLYISVIGAIITVVLNLLLIPHYSYVGAAISTTIAYLSMVSLSYFWGQKNYPVPYQSLKIVGYLLSAVAVAYIMQQVLDNHFWWCNLLLIAYALLIVWMERPAIVMVIRRLKPKVS</sequence>
<feature type="transmembrane region" description="Helical" evidence="6">
    <location>
        <begin position="355"/>
        <end position="380"/>
    </location>
</feature>
<protein>
    <submittedName>
        <fullName evidence="7">Lipopolysaccharide biosynthesis protein</fullName>
    </submittedName>
</protein>
<feature type="transmembrane region" description="Helical" evidence="6">
    <location>
        <begin position="319"/>
        <end position="343"/>
    </location>
</feature>